<dbReference type="KEGG" id="bco:Bcell_4152"/>
<protein>
    <submittedName>
        <fullName evidence="2">Uncharacterized protein</fullName>
    </submittedName>
</protein>
<keyword evidence="1" id="KW-0812">Transmembrane</keyword>
<proteinExistence type="predicted"/>
<dbReference type="AlphaFoldDB" id="E6TY60"/>
<organism evidence="2 3">
    <name type="scientific">Evansella cellulosilytica (strain ATCC 21833 / DSM 2522 / FERM P-1141 / JCM 9156 / N-4)</name>
    <name type="common">Bacillus cellulosilyticus</name>
    <dbReference type="NCBI Taxonomy" id="649639"/>
    <lineage>
        <taxon>Bacteria</taxon>
        <taxon>Bacillati</taxon>
        <taxon>Bacillota</taxon>
        <taxon>Bacilli</taxon>
        <taxon>Bacillales</taxon>
        <taxon>Bacillaceae</taxon>
        <taxon>Evansella</taxon>
    </lineage>
</organism>
<gene>
    <name evidence="2" type="ordered locus">Bcell_4152</name>
</gene>
<keyword evidence="3" id="KW-1185">Reference proteome</keyword>
<dbReference type="HOGENOM" id="CLU_1559868_0_0_9"/>
<evidence type="ECO:0000313" key="2">
    <source>
        <dbReference type="EMBL" id="ADU32379.1"/>
    </source>
</evidence>
<feature type="transmembrane region" description="Helical" evidence="1">
    <location>
        <begin position="12"/>
        <end position="31"/>
    </location>
</feature>
<sequence length="171" mass="20002">MVGRTRLISDKYFRYIVSWLIFGVLGGTLFWQIGWMYTIASVAIAFMLSFGIDMIARMIVGFKVRSIVNEKPLLTVEAIRLRMEKKGFLVVTNRFILFVPLFRKIKTVIDTNQIVRYEVDRLQVTITARLPNRYRTFSYNVTSTKAILSLLQEMTGESLPYKYEKMEKDTM</sequence>
<reference evidence="2 3" key="1">
    <citation type="submission" date="2010-12" db="EMBL/GenBank/DDBJ databases">
        <title>Complete sequence of Bacillus cellulosilyticus DSM 2522.</title>
        <authorList>
            <consortium name="US DOE Joint Genome Institute"/>
            <person name="Lucas S."/>
            <person name="Copeland A."/>
            <person name="Lapidus A."/>
            <person name="Cheng J.-F."/>
            <person name="Bruce D."/>
            <person name="Goodwin L."/>
            <person name="Pitluck S."/>
            <person name="Chertkov O."/>
            <person name="Detter J.C."/>
            <person name="Han C."/>
            <person name="Tapia R."/>
            <person name="Land M."/>
            <person name="Hauser L."/>
            <person name="Jeffries C."/>
            <person name="Kyrpides N."/>
            <person name="Ivanova N."/>
            <person name="Mikhailova N."/>
            <person name="Brumm P."/>
            <person name="Mead D."/>
            <person name="Woyke T."/>
        </authorList>
    </citation>
    <scope>NUCLEOTIDE SEQUENCE [LARGE SCALE GENOMIC DNA]</scope>
    <source>
        <strain evidence="3">ATCC 21833 / DSM 2522 / FERM P-1141 / JCM 9156 / N-4</strain>
    </source>
</reference>
<keyword evidence="1" id="KW-0472">Membrane</keyword>
<evidence type="ECO:0000313" key="3">
    <source>
        <dbReference type="Proteomes" id="UP000001401"/>
    </source>
</evidence>
<dbReference type="OrthoDB" id="2967686at2"/>
<accession>E6TY60</accession>
<keyword evidence="1" id="KW-1133">Transmembrane helix</keyword>
<feature type="transmembrane region" description="Helical" evidence="1">
    <location>
        <begin position="37"/>
        <end position="56"/>
    </location>
</feature>
<dbReference type="EMBL" id="CP002394">
    <property type="protein sequence ID" value="ADU32379.1"/>
    <property type="molecule type" value="Genomic_DNA"/>
</dbReference>
<dbReference type="Proteomes" id="UP000001401">
    <property type="component" value="Chromosome"/>
</dbReference>
<dbReference type="RefSeq" id="WP_013490705.1">
    <property type="nucleotide sequence ID" value="NC_014829.1"/>
</dbReference>
<evidence type="ECO:0000256" key="1">
    <source>
        <dbReference type="SAM" id="Phobius"/>
    </source>
</evidence>
<name>E6TY60_EVAC2</name>